<feature type="compositionally biased region" description="Polar residues" evidence="1">
    <location>
        <begin position="1142"/>
        <end position="1151"/>
    </location>
</feature>
<evidence type="ECO:0000256" key="1">
    <source>
        <dbReference type="SAM" id="MobiDB-lite"/>
    </source>
</evidence>
<feature type="compositionally biased region" description="Low complexity" evidence="1">
    <location>
        <begin position="908"/>
        <end position="926"/>
    </location>
</feature>
<feature type="compositionally biased region" description="Low complexity" evidence="1">
    <location>
        <begin position="267"/>
        <end position="278"/>
    </location>
</feature>
<proteinExistence type="predicted"/>
<feature type="region of interest" description="Disordered" evidence="1">
    <location>
        <begin position="908"/>
        <end position="944"/>
    </location>
</feature>
<gene>
    <name evidence="2" type="ordered locus">Bathy15g00520</name>
</gene>
<dbReference type="KEGG" id="bpg:Bathy15g00520"/>
<dbReference type="PANTHER" id="PTHR15439:SF0">
    <property type="entry name" value="CELL DIVISION CYCLE AND APOPTOSIS REGULATOR PROTEIN 1-RELATED"/>
    <property type="match status" value="1"/>
</dbReference>
<feature type="compositionally biased region" description="Low complexity" evidence="1">
    <location>
        <begin position="1"/>
        <end position="27"/>
    </location>
</feature>
<feature type="compositionally biased region" description="Polar residues" evidence="1">
    <location>
        <begin position="1279"/>
        <end position="1289"/>
    </location>
</feature>
<feature type="region of interest" description="Disordered" evidence="1">
    <location>
        <begin position="1118"/>
        <end position="1327"/>
    </location>
</feature>
<dbReference type="GO" id="GO:0006511">
    <property type="term" value="P:ubiquitin-dependent protein catabolic process"/>
    <property type="evidence" value="ECO:0007669"/>
    <property type="project" value="TreeGrafter"/>
</dbReference>
<feature type="region of interest" description="Disordered" evidence="1">
    <location>
        <begin position="779"/>
        <end position="856"/>
    </location>
</feature>
<dbReference type="GO" id="GO:0006397">
    <property type="term" value="P:mRNA processing"/>
    <property type="evidence" value="ECO:0007669"/>
    <property type="project" value="InterPro"/>
</dbReference>
<dbReference type="InterPro" id="IPR033489">
    <property type="entry name" value="RBBP6"/>
</dbReference>
<feature type="compositionally biased region" description="Basic residues" evidence="1">
    <location>
        <begin position="42"/>
        <end position="56"/>
    </location>
</feature>
<accession>K8EQ42</accession>
<feature type="compositionally biased region" description="Acidic residues" evidence="1">
    <location>
        <begin position="984"/>
        <end position="993"/>
    </location>
</feature>
<feature type="compositionally biased region" description="Low complexity" evidence="1">
    <location>
        <begin position="1162"/>
        <end position="1173"/>
    </location>
</feature>
<dbReference type="RefSeq" id="XP_007508963.1">
    <property type="nucleotide sequence ID" value="XM_007508901.1"/>
</dbReference>
<dbReference type="GeneID" id="19011459"/>
<feature type="compositionally biased region" description="Basic and acidic residues" evidence="1">
    <location>
        <begin position="298"/>
        <end position="324"/>
    </location>
</feature>
<dbReference type="GO" id="GO:0005634">
    <property type="term" value="C:nucleus"/>
    <property type="evidence" value="ECO:0007669"/>
    <property type="project" value="TreeGrafter"/>
</dbReference>
<dbReference type="EMBL" id="FO082264">
    <property type="protein sequence ID" value="CCO20049.1"/>
    <property type="molecule type" value="Genomic_DNA"/>
</dbReference>
<protein>
    <submittedName>
        <fullName evidence="2">Uncharacterized protein</fullName>
    </submittedName>
</protein>
<feature type="compositionally biased region" description="Basic residues" evidence="1">
    <location>
        <begin position="796"/>
        <end position="805"/>
    </location>
</feature>
<feature type="region of interest" description="Disordered" evidence="1">
    <location>
        <begin position="957"/>
        <end position="1007"/>
    </location>
</feature>
<dbReference type="PANTHER" id="PTHR15439">
    <property type="entry name" value="RETINOBLASTOMA-BINDING PROTEIN 6"/>
    <property type="match status" value="1"/>
</dbReference>
<feature type="compositionally biased region" description="Basic and acidic residues" evidence="1">
    <location>
        <begin position="32"/>
        <end position="41"/>
    </location>
</feature>
<feature type="compositionally biased region" description="Low complexity" evidence="1">
    <location>
        <begin position="1195"/>
        <end position="1213"/>
    </location>
</feature>
<feature type="compositionally biased region" description="Polar residues" evidence="1">
    <location>
        <begin position="1316"/>
        <end position="1327"/>
    </location>
</feature>
<sequence>MPARRTTTTTLEKTKKNMNTTNTTNHTDVINDEEKTTQTKKGEKKKQKSQQKQRKCLSREEKKNVQKRSSSSSFSRSSLLYSKDPLKTLQTSEEDKEEFVNFLVKEEEEEEDNDTISLQVSMQFVRDAVREYPGVKLNKELLEDTEAALAFFGGGDRGGGFFIEEEEEEDDDDTGNENELKQPRRRLQNFLKLEDFEEMIDETTGARTVLLTIPSSKEEDAAGTKRTVLLNTLKISEQNREIGEREERARREDLLEEKKKLVSQANTTAAAKGKTTSSGGVGKKKAGTKSSAAAIKKKKDDDEGEMKIGGEDKDEDKQEEKDEISPDGDDILSGSCAATRRFNSGKFQLDQSKKIHGAIADDKVFKFLREFKKEVYETYRLRSLVEKMDFSSDDDMNQKSDDRENVLECIRIWINMRGMVVSARLALIEREKFLKDCEAMTKFASDYRKDTKAVSKAPVPTEKATTVVAPSKMKATDATTTTILKEIPTYSIANRSLSSWSILLNEDDEALLDDEYVEKNDIDDDIDDDDNQHVLTIEDQLESEIKTYEQEQTFNQMIIKGHLAHVTPAGEEFRDATAKLEKALEKVLRSPSLSTKTSHDRDRLLASTKWSADQTMVFDDLILLCDNAYFPSNEKACKAADDINRHVLYRAVSVLKKAFEILSDFVDKDLVVGGFKKSAARLFSSALEQTYRRQFSNMLNNILDPYDTLIDYGAETKLLMFVRMRVTNAMEIDSALRERAHQTVISACLEQMLSGKFDQFSRQKTEKFIEELLFEEETEEEEKKKKKAAKSSSSSSKKKKKKSNKAGKDTPAPVSEKKEEVSDKEDDDEKEEEGEEGKEEEQGREEVTLTPTLVVPVALQESEEFMEEENLEAWQEVKKVRGAKTSPSSVIVAPKDLVLSKVKISPVKKIPAAKQQQQQRSELSSSPPLPKSPPPKEVVTAAVEKKREVTRRALFVDTLKKNETAPAPTVVVEEETKEEKQEEAREEEEEEEQQQQKVADDKEESNDTYVVRSVSDIEQSFCAASNPPPDQQQHYHHHHQHYQPPLPQMPPPQMVDGQRVIFVPMIIPDSGSMPHPMPFGMHHHHSMAPPLPPPMPRLPDTSEAVVSMYNKFYHDVMMQQQYPPPPPTQRSSSANIGAATNEAVSDTASTASDDHPCAAAVKSSSSSPSSSTSPPLPKTPPPKGQQQMIQHHKSASSSPSISPSASSSSIRIPSPRPIDLARISSAAFPKPRRSSREYRRDNHQHNHGNDSNDDRNSNSKREEEFPALSKDKNGGKASNVMSLAKSNKSWAEAQMELKGTSLPSLTSSPMKPPSLPQQHHQMQRQVA</sequence>
<feature type="compositionally biased region" description="Pro residues" evidence="1">
    <location>
        <begin position="927"/>
        <end position="936"/>
    </location>
</feature>
<feature type="region of interest" description="Disordered" evidence="1">
    <location>
        <begin position="1"/>
        <end position="98"/>
    </location>
</feature>
<feature type="region of interest" description="Disordered" evidence="1">
    <location>
        <begin position="263"/>
        <end position="335"/>
    </location>
</feature>
<feature type="compositionally biased region" description="Pro residues" evidence="1">
    <location>
        <begin position="1174"/>
        <end position="1183"/>
    </location>
</feature>
<evidence type="ECO:0000313" key="3">
    <source>
        <dbReference type="Proteomes" id="UP000198341"/>
    </source>
</evidence>
<feature type="compositionally biased region" description="Basic and acidic residues" evidence="1">
    <location>
        <begin position="1234"/>
        <end position="1274"/>
    </location>
</feature>
<evidence type="ECO:0000313" key="2">
    <source>
        <dbReference type="EMBL" id="CCO20049.1"/>
    </source>
</evidence>
<dbReference type="GO" id="GO:0061630">
    <property type="term" value="F:ubiquitin protein ligase activity"/>
    <property type="evidence" value="ECO:0007669"/>
    <property type="project" value="InterPro"/>
</dbReference>
<dbReference type="GO" id="GO:0016567">
    <property type="term" value="P:protein ubiquitination"/>
    <property type="evidence" value="ECO:0007669"/>
    <property type="project" value="InterPro"/>
</dbReference>
<dbReference type="Proteomes" id="UP000198341">
    <property type="component" value="Chromosome 15"/>
</dbReference>
<feature type="compositionally biased region" description="Acidic residues" evidence="1">
    <location>
        <begin position="822"/>
        <end position="839"/>
    </location>
</feature>
<feature type="compositionally biased region" description="Low complexity" evidence="1">
    <location>
        <begin position="68"/>
        <end position="82"/>
    </location>
</feature>
<reference evidence="2 3" key="1">
    <citation type="submission" date="2011-10" db="EMBL/GenBank/DDBJ databases">
        <authorList>
            <person name="Genoscope - CEA"/>
        </authorList>
    </citation>
    <scope>NUCLEOTIDE SEQUENCE [LARGE SCALE GENOMIC DNA]</scope>
    <source>
        <strain evidence="2 3">RCC 1105</strain>
    </source>
</reference>
<name>K8EQ42_9CHLO</name>
<feature type="compositionally biased region" description="Acidic residues" evidence="1">
    <location>
        <begin position="163"/>
        <end position="176"/>
    </location>
</feature>
<feature type="region of interest" description="Disordered" evidence="1">
    <location>
        <begin position="160"/>
        <end position="183"/>
    </location>
</feature>
<organism evidence="2 3">
    <name type="scientific">Bathycoccus prasinos</name>
    <dbReference type="NCBI Taxonomy" id="41875"/>
    <lineage>
        <taxon>Eukaryota</taxon>
        <taxon>Viridiplantae</taxon>
        <taxon>Chlorophyta</taxon>
        <taxon>Mamiellophyceae</taxon>
        <taxon>Mamiellales</taxon>
        <taxon>Bathycoccaceae</taxon>
        <taxon>Bathycoccus</taxon>
    </lineage>
</organism>
<keyword evidence="3" id="KW-1185">Reference proteome</keyword>